<feature type="chain" id="PRO_5047144971" evidence="1">
    <location>
        <begin position="23"/>
        <end position="161"/>
    </location>
</feature>
<evidence type="ECO:0000313" key="3">
    <source>
        <dbReference type="Proteomes" id="UP001589792"/>
    </source>
</evidence>
<feature type="signal peptide" evidence="1">
    <location>
        <begin position="1"/>
        <end position="22"/>
    </location>
</feature>
<accession>A0ABV6E8Z6</accession>
<comment type="caution">
    <text evidence="2">The sequence shown here is derived from an EMBL/GenBank/DDBJ whole genome shotgun (WGS) entry which is preliminary data.</text>
</comment>
<dbReference type="Proteomes" id="UP001589792">
    <property type="component" value="Unassembled WGS sequence"/>
</dbReference>
<protein>
    <submittedName>
        <fullName evidence="2">Uncharacterized protein</fullName>
    </submittedName>
</protein>
<dbReference type="RefSeq" id="WP_404413178.1">
    <property type="nucleotide sequence ID" value="NZ_CP173186.1"/>
</dbReference>
<organism evidence="2 3">
    <name type="scientific">Serratia aquatilis</name>
    <dbReference type="NCBI Taxonomy" id="1737515"/>
    <lineage>
        <taxon>Bacteria</taxon>
        <taxon>Pseudomonadati</taxon>
        <taxon>Pseudomonadota</taxon>
        <taxon>Gammaproteobacteria</taxon>
        <taxon>Enterobacterales</taxon>
        <taxon>Yersiniaceae</taxon>
        <taxon>Serratia</taxon>
    </lineage>
</organism>
<keyword evidence="1" id="KW-0732">Signal</keyword>
<sequence>MPKKFCVLFSALSLLFSVTANAAPAEDDSGDITDSVMTLYLIFAVPEACAQVYPELKQPVNDFRAKFAKQVSGGNSSAADTVLPKDAQKEITACLNKQSVLSKGQCSRLIEVFSTGLSSENPESQQDEKALVEMETLLKGGRQMIAGCADQKEKQLRQSSH</sequence>
<gene>
    <name evidence="2" type="ORF">ACFFJ3_02980</name>
</gene>
<dbReference type="EMBL" id="JBHLXG010000003">
    <property type="protein sequence ID" value="MFC0225478.1"/>
    <property type="molecule type" value="Genomic_DNA"/>
</dbReference>
<proteinExistence type="predicted"/>
<keyword evidence="3" id="KW-1185">Reference proteome</keyword>
<evidence type="ECO:0000313" key="2">
    <source>
        <dbReference type="EMBL" id="MFC0225478.1"/>
    </source>
</evidence>
<evidence type="ECO:0000256" key="1">
    <source>
        <dbReference type="SAM" id="SignalP"/>
    </source>
</evidence>
<reference evidence="2 3" key="1">
    <citation type="submission" date="2024-09" db="EMBL/GenBank/DDBJ databases">
        <authorList>
            <person name="Sun Q."/>
            <person name="Mori K."/>
        </authorList>
    </citation>
    <scope>NUCLEOTIDE SEQUENCE [LARGE SCALE GENOMIC DNA]</scope>
    <source>
        <strain evidence="2 3">CCM 8626</strain>
    </source>
</reference>
<name>A0ABV6E8Z6_9GAMM</name>